<dbReference type="InterPro" id="IPR020094">
    <property type="entry name" value="TruA/RsuA/RluB/E/F_N"/>
</dbReference>
<keyword evidence="3 4" id="KW-0413">Isomerase</keyword>
<sequence length="273" mass="30731">MVAVQRMALGLCYDGSAWQGWQTQPSGRTLQDQLEKVLQQFLAHPVSTVCAGRTDAGVHALNQVVHLETPAQRTPESWIRGLNALLPSSMSVQWAHAVPEHFHARFSAQRRRYVYVLRNERVRSPLVHQRVGWVFQPLNYAAMQDAAQRLLGTHDFSAFRSAECQAASPVRTLMQLTIHHHAPWFVFEFEANAFLHHMIRNLMGALVYIGMGRQPSTWVDELLRDKDRKRAAPTFSAEGLYLAGVDYAPEFGLPTSSSLVLSSSLLGINWNGF</sequence>
<dbReference type="PANTHER" id="PTHR11142">
    <property type="entry name" value="PSEUDOURIDYLATE SYNTHASE"/>
    <property type="match status" value="1"/>
</dbReference>
<comment type="catalytic activity">
    <reaction evidence="4 5">
        <text>uridine(38/39/40) in tRNA = pseudouridine(38/39/40) in tRNA</text>
        <dbReference type="Rhea" id="RHEA:22376"/>
        <dbReference type="Rhea" id="RHEA-COMP:10085"/>
        <dbReference type="Rhea" id="RHEA-COMP:10087"/>
        <dbReference type="ChEBI" id="CHEBI:65314"/>
        <dbReference type="ChEBI" id="CHEBI:65315"/>
        <dbReference type="EC" id="5.4.99.12"/>
    </reaction>
</comment>
<dbReference type="NCBIfam" id="TIGR00071">
    <property type="entry name" value="hisT_truA"/>
    <property type="match status" value="1"/>
</dbReference>
<keyword evidence="8" id="KW-1185">Reference proteome</keyword>
<dbReference type="PANTHER" id="PTHR11142:SF0">
    <property type="entry name" value="TRNA PSEUDOURIDINE SYNTHASE-LIKE 1"/>
    <property type="match status" value="1"/>
</dbReference>
<reference evidence="7 8" key="1">
    <citation type="submission" date="2020-03" db="EMBL/GenBank/DDBJ databases">
        <title>Genomic Encyclopedia of Type Strains, Phase IV (KMG-IV): sequencing the most valuable type-strain genomes for metagenomic binning, comparative biology and taxonomic classification.</title>
        <authorList>
            <person name="Goeker M."/>
        </authorList>
    </citation>
    <scope>NUCLEOTIDE SEQUENCE [LARGE SCALE GENOMIC DNA]</scope>
    <source>
        <strain evidence="7 8">DSM 26613</strain>
    </source>
</reference>
<dbReference type="Gene3D" id="3.30.70.660">
    <property type="entry name" value="Pseudouridine synthase I, catalytic domain, C-terminal subdomain"/>
    <property type="match status" value="1"/>
</dbReference>
<dbReference type="InterPro" id="IPR020103">
    <property type="entry name" value="PsdUridine_synth_cat_dom_sf"/>
</dbReference>
<feature type="domain" description="Pseudouridine synthase I TruA alpha/beta" evidence="6">
    <location>
        <begin position="146"/>
        <end position="247"/>
    </location>
</feature>
<dbReference type="GO" id="GO:0160147">
    <property type="term" value="F:tRNA pseudouridine(38-40) synthase activity"/>
    <property type="evidence" value="ECO:0007669"/>
    <property type="project" value="UniProtKB-EC"/>
</dbReference>
<evidence type="ECO:0000313" key="7">
    <source>
        <dbReference type="EMBL" id="NJB64397.1"/>
    </source>
</evidence>
<evidence type="ECO:0000256" key="2">
    <source>
        <dbReference type="ARBA" id="ARBA00022694"/>
    </source>
</evidence>
<comment type="caution">
    <text evidence="7">The sequence shown here is derived from an EMBL/GenBank/DDBJ whole genome shotgun (WGS) entry which is preliminary data.</text>
</comment>
<feature type="binding site" evidence="4">
    <location>
        <position position="113"/>
    </location>
    <ligand>
        <name>substrate</name>
    </ligand>
</feature>
<accession>A0ABX0WQF4</accession>
<comment type="function">
    <text evidence="4">Formation of pseudouridine at positions 38, 39 and 40 in the anticodon stem and loop of transfer RNAs.</text>
</comment>
<evidence type="ECO:0000256" key="1">
    <source>
        <dbReference type="ARBA" id="ARBA00009375"/>
    </source>
</evidence>
<evidence type="ECO:0000313" key="8">
    <source>
        <dbReference type="Proteomes" id="UP000783934"/>
    </source>
</evidence>
<comment type="similarity">
    <text evidence="1 4 5">Belongs to the tRNA pseudouridine synthase TruA family.</text>
</comment>
<feature type="active site" description="Nucleophile" evidence="4">
    <location>
        <position position="55"/>
    </location>
</feature>
<evidence type="ECO:0000256" key="5">
    <source>
        <dbReference type="RuleBase" id="RU003792"/>
    </source>
</evidence>
<keyword evidence="2 4" id="KW-0819">tRNA processing</keyword>
<dbReference type="PIRSF" id="PIRSF001430">
    <property type="entry name" value="tRNA_psdUrid_synth"/>
    <property type="match status" value="1"/>
</dbReference>
<dbReference type="InterPro" id="IPR020095">
    <property type="entry name" value="PsdUridine_synth_TruA_C"/>
</dbReference>
<dbReference type="InterPro" id="IPR020097">
    <property type="entry name" value="PsdUridine_synth_TruA_a/b_dom"/>
</dbReference>
<evidence type="ECO:0000256" key="4">
    <source>
        <dbReference type="HAMAP-Rule" id="MF_00171"/>
    </source>
</evidence>
<dbReference type="EC" id="5.4.99.12" evidence="4"/>
<dbReference type="InterPro" id="IPR001406">
    <property type="entry name" value="PsdUridine_synth_TruA"/>
</dbReference>
<dbReference type="SUPFAM" id="SSF55120">
    <property type="entry name" value="Pseudouridine synthase"/>
    <property type="match status" value="1"/>
</dbReference>
<protein>
    <recommendedName>
        <fullName evidence="4">tRNA pseudouridine synthase A</fullName>
        <ecNumber evidence="4">5.4.99.12</ecNumber>
    </recommendedName>
    <alternativeName>
        <fullName evidence="4">tRNA pseudouridine(38-40) synthase</fullName>
    </alternativeName>
    <alternativeName>
        <fullName evidence="4">tRNA pseudouridylate synthase I</fullName>
    </alternativeName>
    <alternativeName>
        <fullName evidence="4">tRNA-uridine isomerase I</fullName>
    </alternativeName>
</protein>
<feature type="domain" description="Pseudouridine synthase I TruA alpha/beta" evidence="6">
    <location>
        <begin position="13"/>
        <end position="106"/>
    </location>
</feature>
<dbReference type="Gene3D" id="3.30.70.580">
    <property type="entry name" value="Pseudouridine synthase I, catalytic domain, N-terminal subdomain"/>
    <property type="match status" value="1"/>
</dbReference>
<dbReference type="Proteomes" id="UP000783934">
    <property type="component" value="Unassembled WGS sequence"/>
</dbReference>
<dbReference type="Pfam" id="PF01416">
    <property type="entry name" value="PseudoU_synth_1"/>
    <property type="match status" value="2"/>
</dbReference>
<comment type="caution">
    <text evidence="4">Lacks conserved residue(s) required for the propagation of feature annotation.</text>
</comment>
<evidence type="ECO:0000259" key="6">
    <source>
        <dbReference type="Pfam" id="PF01416"/>
    </source>
</evidence>
<organism evidence="7 8">
    <name type="scientific">Paenalcaligenes hominis</name>
    <dbReference type="NCBI Taxonomy" id="643674"/>
    <lineage>
        <taxon>Bacteria</taxon>
        <taxon>Pseudomonadati</taxon>
        <taxon>Pseudomonadota</taxon>
        <taxon>Betaproteobacteria</taxon>
        <taxon>Burkholderiales</taxon>
        <taxon>Alcaligenaceae</taxon>
        <taxon>Paenalcaligenes</taxon>
    </lineage>
</organism>
<gene>
    <name evidence="4" type="primary">truA</name>
    <name evidence="7" type="ORF">GGR41_000618</name>
</gene>
<dbReference type="CDD" id="cd02570">
    <property type="entry name" value="PseudoU_synth_EcTruA"/>
    <property type="match status" value="1"/>
</dbReference>
<evidence type="ECO:0000256" key="3">
    <source>
        <dbReference type="ARBA" id="ARBA00023235"/>
    </source>
</evidence>
<dbReference type="EMBL" id="JAATIZ010000001">
    <property type="protein sequence ID" value="NJB64397.1"/>
    <property type="molecule type" value="Genomic_DNA"/>
</dbReference>
<name>A0ABX0WQF4_9BURK</name>
<dbReference type="HAMAP" id="MF_00171">
    <property type="entry name" value="TruA"/>
    <property type="match status" value="1"/>
</dbReference>
<comment type="subunit">
    <text evidence="4">Homodimer.</text>
</comment>
<proteinExistence type="inferred from homology"/>